<proteinExistence type="predicted"/>
<dbReference type="PANTHER" id="PTHR33169:SF14">
    <property type="entry name" value="TRANSCRIPTIONAL REGULATOR RV3488"/>
    <property type="match status" value="1"/>
</dbReference>
<name>A0ABY2QE87_9SPHN</name>
<dbReference type="InterPro" id="IPR036388">
    <property type="entry name" value="WH-like_DNA-bd_sf"/>
</dbReference>
<dbReference type="InterPro" id="IPR005149">
    <property type="entry name" value="Tscrpt_reg_PadR_N"/>
</dbReference>
<dbReference type="SUPFAM" id="SSF46785">
    <property type="entry name" value="Winged helix' DNA-binding domain"/>
    <property type="match status" value="1"/>
</dbReference>
<dbReference type="RefSeq" id="WP_052322753.1">
    <property type="nucleotide sequence ID" value="NZ_SSTI01000018.1"/>
</dbReference>
<evidence type="ECO:0000313" key="2">
    <source>
        <dbReference type="EMBL" id="THG37261.1"/>
    </source>
</evidence>
<organism evidence="2 3">
    <name type="scientific">Sphingomonas olei</name>
    <dbReference type="NCBI Taxonomy" id="1886787"/>
    <lineage>
        <taxon>Bacteria</taxon>
        <taxon>Pseudomonadati</taxon>
        <taxon>Pseudomonadota</taxon>
        <taxon>Alphaproteobacteria</taxon>
        <taxon>Sphingomonadales</taxon>
        <taxon>Sphingomonadaceae</taxon>
        <taxon>Sphingomonas</taxon>
    </lineage>
</organism>
<feature type="domain" description="Transcription regulator PadR N-terminal" evidence="1">
    <location>
        <begin position="15"/>
        <end position="84"/>
    </location>
</feature>
<dbReference type="EMBL" id="SSTI01000018">
    <property type="protein sequence ID" value="THG37261.1"/>
    <property type="molecule type" value="Genomic_DNA"/>
</dbReference>
<accession>A0ABY2QE87</accession>
<dbReference type="InterPro" id="IPR036390">
    <property type="entry name" value="WH_DNA-bd_sf"/>
</dbReference>
<protein>
    <submittedName>
        <fullName evidence="2">Helix-turn-helix transcriptional regulator</fullName>
    </submittedName>
</protein>
<gene>
    <name evidence="2" type="ORF">E5988_15985</name>
</gene>
<dbReference type="Proteomes" id="UP000308038">
    <property type="component" value="Unassembled WGS sequence"/>
</dbReference>
<dbReference type="Pfam" id="PF03551">
    <property type="entry name" value="PadR"/>
    <property type="match status" value="1"/>
</dbReference>
<evidence type="ECO:0000313" key="3">
    <source>
        <dbReference type="Proteomes" id="UP000308038"/>
    </source>
</evidence>
<reference evidence="2 3" key="1">
    <citation type="submission" date="2019-04" db="EMBL/GenBank/DDBJ databases">
        <title>Microbes associate with the intestines of laboratory mice.</title>
        <authorList>
            <person name="Navarre W."/>
            <person name="Wong E."/>
            <person name="Huang K.C."/>
            <person name="Tropini C."/>
            <person name="Ng K."/>
            <person name="Yu B."/>
        </authorList>
    </citation>
    <scope>NUCLEOTIDE SEQUENCE [LARGE SCALE GENOMIC DNA]</scope>
    <source>
        <strain evidence="2 3">NM83_B4-11</strain>
    </source>
</reference>
<keyword evidence="3" id="KW-1185">Reference proteome</keyword>
<dbReference type="PANTHER" id="PTHR33169">
    <property type="entry name" value="PADR-FAMILY TRANSCRIPTIONAL REGULATOR"/>
    <property type="match status" value="1"/>
</dbReference>
<evidence type="ECO:0000259" key="1">
    <source>
        <dbReference type="Pfam" id="PF03551"/>
    </source>
</evidence>
<dbReference type="Gene3D" id="1.10.10.10">
    <property type="entry name" value="Winged helix-like DNA-binding domain superfamily/Winged helix DNA-binding domain"/>
    <property type="match status" value="1"/>
</dbReference>
<sequence length="112" mass="12739">MDHRELLSGFVRLHILLHAADAPIYGQWMMEELAHHGYRLSAGTLYPMLHGMEKKGYLTSHEERHGRAVRKLYVATDLGREALEIARGKAHELFGELVEGHGRERRPGNDTA</sequence>
<dbReference type="InterPro" id="IPR052509">
    <property type="entry name" value="Metal_resp_DNA-bind_regulator"/>
</dbReference>
<comment type="caution">
    <text evidence="2">The sequence shown here is derived from an EMBL/GenBank/DDBJ whole genome shotgun (WGS) entry which is preliminary data.</text>
</comment>